<gene>
    <name evidence="2" type="ORF">CGK74_14990</name>
</gene>
<dbReference type="Pfam" id="PF01042">
    <property type="entry name" value="Ribonuc_L-PSP"/>
    <property type="match status" value="1"/>
</dbReference>
<dbReference type="GO" id="GO:0005829">
    <property type="term" value="C:cytosol"/>
    <property type="evidence" value="ECO:0007669"/>
    <property type="project" value="TreeGrafter"/>
</dbReference>
<protein>
    <submittedName>
        <fullName evidence="2">Enamine deaminase RidA</fullName>
    </submittedName>
</protein>
<evidence type="ECO:0000313" key="2">
    <source>
        <dbReference type="EMBL" id="OYD53008.1"/>
    </source>
</evidence>
<comment type="similarity">
    <text evidence="1">Belongs to the RutC family.</text>
</comment>
<name>A0A235EVC8_9RHOO</name>
<reference evidence="2 3" key="1">
    <citation type="submission" date="2017-07" db="EMBL/GenBank/DDBJ databases">
        <title>Thauera sp. KNDSS-Mac4 genome sequence and assembly.</title>
        <authorList>
            <person name="Mayilraj S."/>
        </authorList>
    </citation>
    <scope>NUCLEOTIDE SEQUENCE [LARGE SCALE GENOMIC DNA]</scope>
    <source>
        <strain evidence="2 3">KNDSS-Mac4</strain>
    </source>
</reference>
<dbReference type="AlphaFoldDB" id="A0A235EVC8"/>
<dbReference type="CDD" id="cd00448">
    <property type="entry name" value="YjgF_YER057c_UK114_family"/>
    <property type="match status" value="1"/>
</dbReference>
<comment type="caution">
    <text evidence="2">The sequence shown here is derived from an EMBL/GenBank/DDBJ whole genome shotgun (WGS) entry which is preliminary data.</text>
</comment>
<evidence type="ECO:0000256" key="1">
    <source>
        <dbReference type="ARBA" id="ARBA00010552"/>
    </source>
</evidence>
<dbReference type="SUPFAM" id="SSF55298">
    <property type="entry name" value="YjgF-like"/>
    <property type="match status" value="1"/>
</dbReference>
<dbReference type="InterPro" id="IPR006175">
    <property type="entry name" value="YjgF/YER057c/UK114"/>
</dbReference>
<dbReference type="InterPro" id="IPR035959">
    <property type="entry name" value="RutC-like_sf"/>
</dbReference>
<dbReference type="OrthoDB" id="9803101at2"/>
<dbReference type="Proteomes" id="UP000215181">
    <property type="component" value="Unassembled WGS sequence"/>
</dbReference>
<keyword evidence="3" id="KW-1185">Reference proteome</keyword>
<dbReference type="RefSeq" id="WP_094269254.1">
    <property type="nucleotide sequence ID" value="NZ_JAQVFK010000047.1"/>
</dbReference>
<organism evidence="2 3">
    <name type="scientific">Thauera propionica</name>
    <dbReference type="NCBI Taxonomy" id="2019431"/>
    <lineage>
        <taxon>Bacteria</taxon>
        <taxon>Pseudomonadati</taxon>
        <taxon>Pseudomonadota</taxon>
        <taxon>Betaproteobacteria</taxon>
        <taxon>Rhodocyclales</taxon>
        <taxon>Zoogloeaceae</taxon>
        <taxon>Thauera</taxon>
    </lineage>
</organism>
<sequence length="132" mass="14630">MERLAINPPELFSGKAFSQTFSIRGHERLIFVSGQVDCDKDGKVRNPDDLEAQLKGTLDNLEIALRAQGAGMRDLVHVTIYVVGLQPEQTARIREIRSAYFDPECPPAVTLLGIERLAFPGLRVEIDIIAAQ</sequence>
<dbReference type="EMBL" id="NOIH01000020">
    <property type="protein sequence ID" value="OYD53008.1"/>
    <property type="molecule type" value="Genomic_DNA"/>
</dbReference>
<dbReference type="Gene3D" id="3.30.1330.40">
    <property type="entry name" value="RutC-like"/>
    <property type="match status" value="1"/>
</dbReference>
<dbReference type="PANTHER" id="PTHR11803">
    <property type="entry name" value="2-IMINOBUTANOATE/2-IMINOPROPANOATE DEAMINASE RIDA"/>
    <property type="match status" value="1"/>
</dbReference>
<proteinExistence type="inferred from homology"/>
<accession>A0A235EVC8</accession>
<evidence type="ECO:0000313" key="3">
    <source>
        <dbReference type="Proteomes" id="UP000215181"/>
    </source>
</evidence>
<dbReference type="PANTHER" id="PTHR11803:SF58">
    <property type="entry name" value="PROTEIN HMF1-RELATED"/>
    <property type="match status" value="1"/>
</dbReference>
<dbReference type="GO" id="GO:0019239">
    <property type="term" value="F:deaminase activity"/>
    <property type="evidence" value="ECO:0007669"/>
    <property type="project" value="TreeGrafter"/>
</dbReference>